<gene>
    <name evidence="10" type="ORF">MAMMFC1_04263</name>
</gene>
<keyword evidence="5" id="KW-0378">Hydrolase</keyword>
<feature type="domain" description="CRISPR type III-associated protein" evidence="9">
    <location>
        <begin position="15"/>
        <end position="226"/>
    </location>
</feature>
<evidence type="ECO:0000313" key="11">
    <source>
        <dbReference type="Proteomes" id="UP000276437"/>
    </source>
</evidence>
<evidence type="ECO:0000256" key="1">
    <source>
        <dbReference type="ARBA" id="ARBA00006342"/>
    </source>
</evidence>
<keyword evidence="4" id="KW-0255">Endonuclease</keyword>
<dbReference type="GO" id="GO:0004519">
    <property type="term" value="F:endonuclease activity"/>
    <property type="evidence" value="ECO:0007669"/>
    <property type="project" value="UniProtKB-KW"/>
</dbReference>
<dbReference type="InterPro" id="IPR005537">
    <property type="entry name" value="RAMP_III_fam"/>
</dbReference>
<evidence type="ECO:0000256" key="2">
    <source>
        <dbReference type="ARBA" id="ARBA00022150"/>
    </source>
</evidence>
<dbReference type="OrthoDB" id="1063910at2"/>
<comment type="similarity">
    <text evidence="1">Belongs to the CRISPR-associated Csm3 family.</text>
</comment>
<dbReference type="RefSeq" id="WP_126310353.1">
    <property type="nucleotide sequence ID" value="NZ_AP018449.1"/>
</dbReference>
<sequence>MAELKLLGKIIIKGRIETKTGLHIGGAQGNLEIGGLDNAVIKDAVGKPYIPGSSLKGKMRSLLERYEGYLQPDKLVYQKKGNEPIRIHMCDEPECPVCLIFGRNHGKQLQATTPEGREFRVTNVTPTRLQVRDAFLDELSLEGIKENLDLEYTEVKFENSLDRITSAANPRQQERVPRGAQFQFEMVYDVLCEDDMQRFAKVLTAMILLEDDYLGGAGSRGSGQVKFKAVEIIWKSREVYESGGQPEKTLVESTLDDIIRRGVKGLFTGIDAGETGSNRSNAAL</sequence>
<dbReference type="EMBL" id="AP018449">
    <property type="protein sequence ID" value="BBB93545.1"/>
    <property type="molecule type" value="Genomic_DNA"/>
</dbReference>
<keyword evidence="7" id="KW-0051">Antiviral defense</keyword>
<dbReference type="Proteomes" id="UP000276437">
    <property type="component" value="Chromosome"/>
</dbReference>
<evidence type="ECO:0000259" key="9">
    <source>
        <dbReference type="Pfam" id="PF03787"/>
    </source>
</evidence>
<dbReference type="GO" id="GO:0051607">
    <property type="term" value="P:defense response to virus"/>
    <property type="evidence" value="ECO:0007669"/>
    <property type="project" value="UniProtKB-KW"/>
</dbReference>
<organism evidence="10 11">
    <name type="scientific">Methylomusa anaerophila</name>
    <dbReference type="NCBI Taxonomy" id="1930071"/>
    <lineage>
        <taxon>Bacteria</taxon>
        <taxon>Bacillati</taxon>
        <taxon>Bacillota</taxon>
        <taxon>Negativicutes</taxon>
        <taxon>Selenomonadales</taxon>
        <taxon>Sporomusaceae</taxon>
        <taxon>Methylomusa</taxon>
    </lineage>
</organism>
<evidence type="ECO:0000256" key="3">
    <source>
        <dbReference type="ARBA" id="ARBA00022722"/>
    </source>
</evidence>
<evidence type="ECO:0000256" key="7">
    <source>
        <dbReference type="ARBA" id="ARBA00023118"/>
    </source>
</evidence>
<evidence type="ECO:0000313" key="10">
    <source>
        <dbReference type="EMBL" id="BBB93545.1"/>
    </source>
</evidence>
<name>A0A348AR47_9FIRM</name>
<dbReference type="InterPro" id="IPR052216">
    <property type="entry name" value="CRISPR_Csm3_endoribonuclease"/>
</dbReference>
<dbReference type="PANTHER" id="PTHR35579">
    <property type="entry name" value="CRISPR SYSTEM CMS ENDORIBONUCLEASE CSM3"/>
    <property type="match status" value="1"/>
</dbReference>
<accession>A0A348AR47</accession>
<dbReference type="KEGG" id="mana:MAMMFC1_04263"/>
<dbReference type="PANTHER" id="PTHR35579:SF3">
    <property type="entry name" value="CRISPR SYSTEM CMS ENDORIBONUCLEASE CSM3"/>
    <property type="match status" value="1"/>
</dbReference>
<dbReference type="GO" id="GO:0016787">
    <property type="term" value="F:hydrolase activity"/>
    <property type="evidence" value="ECO:0007669"/>
    <property type="project" value="UniProtKB-KW"/>
</dbReference>
<evidence type="ECO:0000256" key="8">
    <source>
        <dbReference type="ARBA" id="ARBA00033183"/>
    </source>
</evidence>
<dbReference type="Pfam" id="PF03787">
    <property type="entry name" value="RAMPs"/>
    <property type="match status" value="1"/>
</dbReference>
<dbReference type="NCBIfam" id="TIGR02582">
    <property type="entry name" value="cas7_TM1809"/>
    <property type="match status" value="1"/>
</dbReference>
<reference evidence="10 11" key="1">
    <citation type="journal article" date="2018" name="Int. J. Syst. Evol. Microbiol.">
        <title>Methylomusa anaerophila gen. nov., sp. nov., an anaerobic methanol-utilizing bacterium isolated from a microbial fuel cell.</title>
        <authorList>
            <person name="Amano N."/>
            <person name="Yamamuro A."/>
            <person name="Miyahara M."/>
            <person name="Kouzuma A."/>
            <person name="Abe T."/>
            <person name="Watanabe K."/>
        </authorList>
    </citation>
    <scope>NUCLEOTIDE SEQUENCE [LARGE SCALE GENOMIC DNA]</scope>
    <source>
        <strain evidence="10 11">MMFC1</strain>
    </source>
</reference>
<keyword evidence="3" id="KW-0540">Nuclease</keyword>
<evidence type="ECO:0000256" key="4">
    <source>
        <dbReference type="ARBA" id="ARBA00022759"/>
    </source>
</evidence>
<dbReference type="InterPro" id="IPR013412">
    <property type="entry name" value="CRISPR-assoc_RAMP_Csm3"/>
</dbReference>
<protein>
    <recommendedName>
        <fullName evidence="2">CRISPR system Cms endoribonuclease Csm3</fullName>
    </recommendedName>
    <alternativeName>
        <fullName evidence="8">CRISPR type III A-associated RAMP protein Csm3</fullName>
    </alternativeName>
</protein>
<dbReference type="AlphaFoldDB" id="A0A348AR47"/>
<proteinExistence type="inferred from homology"/>
<keyword evidence="11" id="KW-1185">Reference proteome</keyword>
<evidence type="ECO:0000256" key="6">
    <source>
        <dbReference type="ARBA" id="ARBA00022884"/>
    </source>
</evidence>
<dbReference type="GO" id="GO:0003723">
    <property type="term" value="F:RNA binding"/>
    <property type="evidence" value="ECO:0007669"/>
    <property type="project" value="UniProtKB-KW"/>
</dbReference>
<keyword evidence="6" id="KW-0694">RNA-binding</keyword>
<evidence type="ECO:0000256" key="5">
    <source>
        <dbReference type="ARBA" id="ARBA00022801"/>
    </source>
</evidence>